<dbReference type="InterPro" id="IPR005182">
    <property type="entry name" value="YdbS-like_PH"/>
</dbReference>
<reference evidence="3 4" key="1">
    <citation type="submission" date="2018-10" db="EMBL/GenBank/DDBJ databases">
        <title>Comparative analysis of microorganisms from saline springs in Andes Mountain Range, Colombia.</title>
        <authorList>
            <person name="Rubin E."/>
        </authorList>
    </citation>
    <scope>NUCLEOTIDE SEQUENCE [LARGE SCALE GENOMIC DNA]</scope>
    <source>
        <strain evidence="3 4">USBA GBX 843</strain>
    </source>
</reference>
<evidence type="ECO:0000313" key="3">
    <source>
        <dbReference type="EMBL" id="RLK57488.1"/>
    </source>
</evidence>
<gene>
    <name evidence="3" type="ORF">BCL79_1895</name>
</gene>
<organism evidence="3 4">
    <name type="scientific">Stenotrophomonas rhizophila</name>
    <dbReference type="NCBI Taxonomy" id="216778"/>
    <lineage>
        <taxon>Bacteria</taxon>
        <taxon>Pseudomonadati</taxon>
        <taxon>Pseudomonadota</taxon>
        <taxon>Gammaproteobacteria</taxon>
        <taxon>Lysobacterales</taxon>
        <taxon>Lysobacteraceae</taxon>
        <taxon>Stenotrophomonas</taxon>
    </lineage>
</organism>
<keyword evidence="1" id="KW-0472">Membrane</keyword>
<sequence>MSDLLDTPVPPPLPPLPPAPDWQAMPLRSASLAAFGGAVAGALMIGGVFGTLWVVFDLPGRWWGAAGMVALGALIGAALAFRRQRRTYWRLDAQGLGLRRDLLWQNETRVPTSRVQHLDLRRGPIERSAGLSTLVVHTAGSRFSAVTLSGLDSADAERLRDTLAHQLDQDDDAL</sequence>
<feature type="transmembrane region" description="Helical" evidence="1">
    <location>
        <begin position="32"/>
        <end position="56"/>
    </location>
</feature>
<dbReference type="PANTHER" id="PTHR34473">
    <property type="entry name" value="UPF0699 TRANSMEMBRANE PROTEIN YDBS"/>
    <property type="match status" value="1"/>
</dbReference>
<proteinExistence type="predicted"/>
<accession>A0A498CHF2</accession>
<evidence type="ECO:0000313" key="4">
    <source>
        <dbReference type="Proteomes" id="UP000274786"/>
    </source>
</evidence>
<evidence type="ECO:0000256" key="1">
    <source>
        <dbReference type="SAM" id="Phobius"/>
    </source>
</evidence>
<comment type="caution">
    <text evidence="3">The sequence shown here is derived from an EMBL/GenBank/DDBJ whole genome shotgun (WGS) entry which is preliminary data.</text>
</comment>
<dbReference type="Proteomes" id="UP000274786">
    <property type="component" value="Unassembled WGS sequence"/>
</dbReference>
<feature type="transmembrane region" description="Helical" evidence="1">
    <location>
        <begin position="62"/>
        <end position="81"/>
    </location>
</feature>
<feature type="domain" description="YdbS-like PH" evidence="2">
    <location>
        <begin position="85"/>
        <end position="163"/>
    </location>
</feature>
<dbReference type="PANTHER" id="PTHR34473:SF3">
    <property type="entry name" value="TRANSMEMBRANE PROTEIN-RELATED"/>
    <property type="match status" value="1"/>
</dbReference>
<dbReference type="EMBL" id="RCDC01000004">
    <property type="protein sequence ID" value="RLK57488.1"/>
    <property type="molecule type" value="Genomic_DNA"/>
</dbReference>
<dbReference type="Pfam" id="PF03703">
    <property type="entry name" value="bPH_2"/>
    <property type="match status" value="1"/>
</dbReference>
<name>A0A498CHF2_9GAMM</name>
<dbReference type="AlphaFoldDB" id="A0A498CHF2"/>
<keyword evidence="1" id="KW-0812">Transmembrane</keyword>
<protein>
    <recommendedName>
        <fullName evidence="2">YdbS-like PH domain-containing protein</fullName>
    </recommendedName>
</protein>
<evidence type="ECO:0000259" key="2">
    <source>
        <dbReference type="Pfam" id="PF03703"/>
    </source>
</evidence>
<keyword evidence="1" id="KW-1133">Transmembrane helix</keyword>